<evidence type="ECO:0000256" key="7">
    <source>
        <dbReference type="ARBA" id="ARBA00022737"/>
    </source>
</evidence>
<name>R0G046_9BRAS</name>
<dbReference type="InterPro" id="IPR044066">
    <property type="entry name" value="TRIAD_supradom"/>
</dbReference>
<dbReference type="eggNOG" id="KOG1812">
    <property type="taxonomic scope" value="Eukaryota"/>
</dbReference>
<keyword evidence="13" id="KW-1185">Reference proteome</keyword>
<evidence type="ECO:0000256" key="4">
    <source>
        <dbReference type="ARBA" id="ARBA00012251"/>
    </source>
</evidence>
<accession>R0G046</accession>
<protein>
    <recommendedName>
        <fullName evidence="4">RBR-type E3 ubiquitin transferase</fullName>
        <ecNumber evidence="4">2.3.2.31</ecNumber>
    </recommendedName>
</protein>
<keyword evidence="5" id="KW-0808">Transferase</keyword>
<comment type="pathway">
    <text evidence="3">Protein modification; protein ubiquitination.</text>
</comment>
<evidence type="ECO:0000313" key="12">
    <source>
        <dbReference type="EMBL" id="EOA28476.1"/>
    </source>
</evidence>
<dbReference type="AlphaFoldDB" id="R0G046"/>
<feature type="domain" description="RING-type" evidence="11">
    <location>
        <begin position="171"/>
        <end position="389"/>
    </location>
</feature>
<dbReference type="InterPro" id="IPR031127">
    <property type="entry name" value="E3_UB_ligase_RBR"/>
</dbReference>
<evidence type="ECO:0000256" key="8">
    <source>
        <dbReference type="ARBA" id="ARBA00022771"/>
    </source>
</evidence>
<dbReference type="PANTHER" id="PTHR11685">
    <property type="entry name" value="RBR FAMILY RING FINGER AND IBR DOMAIN-CONTAINING"/>
    <property type="match status" value="1"/>
</dbReference>
<dbReference type="CDD" id="cd22584">
    <property type="entry name" value="Rcat_RBR_unk"/>
    <property type="match status" value="1"/>
</dbReference>
<keyword evidence="8" id="KW-0863">Zinc-finger</keyword>
<dbReference type="FunFam" id="3.30.40.10:FF:000230">
    <property type="entry name" value="RBR-type E3 ubiquitin transferase"/>
    <property type="match status" value="1"/>
</dbReference>
<dbReference type="InterPro" id="IPR002867">
    <property type="entry name" value="IBR_dom"/>
</dbReference>
<evidence type="ECO:0000256" key="5">
    <source>
        <dbReference type="ARBA" id="ARBA00022679"/>
    </source>
</evidence>
<dbReference type="InterPro" id="IPR013083">
    <property type="entry name" value="Znf_RING/FYVE/PHD"/>
</dbReference>
<comment type="cofactor">
    <cofactor evidence="2">
        <name>Zn(2+)</name>
        <dbReference type="ChEBI" id="CHEBI:29105"/>
    </cofactor>
</comment>
<evidence type="ECO:0000256" key="2">
    <source>
        <dbReference type="ARBA" id="ARBA00001947"/>
    </source>
</evidence>
<dbReference type="SUPFAM" id="SSF57850">
    <property type="entry name" value="RING/U-box"/>
    <property type="match status" value="2"/>
</dbReference>
<evidence type="ECO:0000256" key="3">
    <source>
        <dbReference type="ARBA" id="ARBA00004906"/>
    </source>
</evidence>
<dbReference type="Proteomes" id="UP000029121">
    <property type="component" value="Unassembled WGS sequence"/>
</dbReference>
<evidence type="ECO:0000256" key="1">
    <source>
        <dbReference type="ARBA" id="ARBA00001798"/>
    </source>
</evidence>
<evidence type="ECO:0000256" key="10">
    <source>
        <dbReference type="ARBA" id="ARBA00022833"/>
    </source>
</evidence>
<evidence type="ECO:0000256" key="9">
    <source>
        <dbReference type="ARBA" id="ARBA00022786"/>
    </source>
</evidence>
<dbReference type="SMART" id="SM00647">
    <property type="entry name" value="IBR"/>
    <property type="match status" value="2"/>
</dbReference>
<keyword evidence="9" id="KW-0833">Ubl conjugation pathway</keyword>
<evidence type="ECO:0000313" key="13">
    <source>
        <dbReference type="Proteomes" id="UP000029121"/>
    </source>
</evidence>
<dbReference type="Pfam" id="PF01485">
    <property type="entry name" value="IBR"/>
    <property type="match status" value="2"/>
</dbReference>
<evidence type="ECO:0000259" key="11">
    <source>
        <dbReference type="PROSITE" id="PS51873"/>
    </source>
</evidence>
<dbReference type="GO" id="GO:0016567">
    <property type="term" value="P:protein ubiquitination"/>
    <property type="evidence" value="ECO:0007669"/>
    <property type="project" value="UniProtKB-UniPathway"/>
</dbReference>
<keyword evidence="10" id="KW-0862">Zinc</keyword>
<proteinExistence type="predicted"/>
<keyword evidence="7" id="KW-0677">Repeat</keyword>
<dbReference type="STRING" id="81985.R0G046"/>
<organism evidence="12 13">
    <name type="scientific">Capsella rubella</name>
    <dbReference type="NCBI Taxonomy" id="81985"/>
    <lineage>
        <taxon>Eukaryota</taxon>
        <taxon>Viridiplantae</taxon>
        <taxon>Streptophyta</taxon>
        <taxon>Embryophyta</taxon>
        <taxon>Tracheophyta</taxon>
        <taxon>Spermatophyta</taxon>
        <taxon>Magnoliopsida</taxon>
        <taxon>eudicotyledons</taxon>
        <taxon>Gunneridae</taxon>
        <taxon>Pentapetalae</taxon>
        <taxon>rosids</taxon>
        <taxon>malvids</taxon>
        <taxon>Brassicales</taxon>
        <taxon>Brassicaceae</taxon>
        <taxon>Camelineae</taxon>
        <taxon>Capsella</taxon>
    </lineage>
</organism>
<dbReference type="CDD" id="cd22582">
    <property type="entry name" value="BRcat_RBR_unk"/>
    <property type="match status" value="1"/>
</dbReference>
<dbReference type="GO" id="GO:0061630">
    <property type="term" value="F:ubiquitin protein ligase activity"/>
    <property type="evidence" value="ECO:0007669"/>
    <property type="project" value="UniProtKB-EC"/>
</dbReference>
<evidence type="ECO:0000256" key="6">
    <source>
        <dbReference type="ARBA" id="ARBA00022723"/>
    </source>
</evidence>
<dbReference type="GO" id="GO:0008270">
    <property type="term" value="F:zinc ion binding"/>
    <property type="evidence" value="ECO:0007669"/>
    <property type="project" value="UniProtKB-KW"/>
</dbReference>
<dbReference type="PROSITE" id="PS51873">
    <property type="entry name" value="TRIAD"/>
    <property type="match status" value="1"/>
</dbReference>
<keyword evidence="6" id="KW-0479">Metal-binding</keyword>
<dbReference type="Gene3D" id="1.20.120.1750">
    <property type="match status" value="1"/>
</dbReference>
<dbReference type="FunFam" id="1.20.120.1750:FF:000019">
    <property type="entry name" value="RBR-type E3 ubiquitin transferase"/>
    <property type="match status" value="1"/>
</dbReference>
<dbReference type="UniPathway" id="UPA00143"/>
<reference evidence="13" key="1">
    <citation type="journal article" date="2013" name="Nat. Genet.">
        <title>The Capsella rubella genome and the genomic consequences of rapid mating system evolution.</title>
        <authorList>
            <person name="Slotte T."/>
            <person name="Hazzouri K.M."/>
            <person name="Agren J.A."/>
            <person name="Koenig D."/>
            <person name="Maumus F."/>
            <person name="Guo Y.L."/>
            <person name="Steige K."/>
            <person name="Platts A.E."/>
            <person name="Escobar J.S."/>
            <person name="Newman L.K."/>
            <person name="Wang W."/>
            <person name="Mandakova T."/>
            <person name="Vello E."/>
            <person name="Smith L.M."/>
            <person name="Henz S.R."/>
            <person name="Steffen J."/>
            <person name="Takuno S."/>
            <person name="Brandvain Y."/>
            <person name="Coop G."/>
            <person name="Andolfatto P."/>
            <person name="Hu T.T."/>
            <person name="Blanchette M."/>
            <person name="Clark R.M."/>
            <person name="Quesneville H."/>
            <person name="Nordborg M."/>
            <person name="Gaut B.S."/>
            <person name="Lysak M.A."/>
            <person name="Jenkins J."/>
            <person name="Grimwood J."/>
            <person name="Chapman J."/>
            <person name="Prochnik S."/>
            <person name="Shu S."/>
            <person name="Rokhsar D."/>
            <person name="Schmutz J."/>
            <person name="Weigel D."/>
            <person name="Wright S.I."/>
        </authorList>
    </citation>
    <scope>NUCLEOTIDE SEQUENCE [LARGE SCALE GENOMIC DNA]</scope>
    <source>
        <strain evidence="13">cv. Monte Gargano</strain>
    </source>
</reference>
<gene>
    <name evidence="12" type="ORF">CARUB_v10024685mg</name>
</gene>
<sequence>MRRHDLQESSSKRRRIDSIITGDFTNPKGESSSSAAAAKFLDNVCYRLYIKGLVSNVSTVVDGNEKTVKVAGYGVAICDDMDTLLYEIKESFGDVQISRRGVELMGLIRVGRGKTKKKYEHLVEEAQSILEKMYCNDAVLVARNDVKFAFRLAREAIASQGSSSVDVKAEQEGVCGICLEETNEERMFSTDICPHRHCFSCVKKHVEVKLLSGIEPTCLEYGCKFVLTLKSCSKVLTSKLIDMWKHKMYEDSIPASEKIYCPYPSCSTLMSKSALSSEADQPNVRSCVKCCGLFCIDCKVPSHTDLSCDDYKKLHPDPLVDDLKLQSLANNNMWRQCIKCRHMIELSSGCNHMTCRCGYEFCYQCGIEWKNNQQSCPSGCAGIGGQEFENPSPDEYDLEGHNWGYHYNNYGGLTHSGDEGGFNEAFYRGYYSL</sequence>
<dbReference type="EC" id="2.3.2.31" evidence="4"/>
<dbReference type="EMBL" id="KB870808">
    <property type="protein sequence ID" value="EOA28476.1"/>
    <property type="molecule type" value="Genomic_DNA"/>
</dbReference>
<comment type="catalytic activity">
    <reaction evidence="1">
        <text>[E2 ubiquitin-conjugating enzyme]-S-ubiquitinyl-L-cysteine + [acceptor protein]-L-lysine = [E2 ubiquitin-conjugating enzyme]-L-cysteine + [acceptor protein]-N(6)-ubiquitinyl-L-lysine.</text>
        <dbReference type="EC" id="2.3.2.31"/>
    </reaction>
</comment>
<dbReference type="Gene3D" id="3.30.40.10">
    <property type="entry name" value="Zinc/RING finger domain, C3HC4 (zinc finger)"/>
    <property type="match status" value="1"/>
</dbReference>